<dbReference type="Proteomes" id="UP000239724">
    <property type="component" value="Unassembled WGS sequence"/>
</dbReference>
<keyword evidence="3" id="KW-1185">Reference proteome</keyword>
<name>A0A2S6NGH0_RHOGL</name>
<dbReference type="AlphaFoldDB" id="A0A2S6NGH0"/>
<dbReference type="InterPro" id="IPR016181">
    <property type="entry name" value="Acyl_CoA_acyltransferase"/>
</dbReference>
<evidence type="ECO:0000313" key="3">
    <source>
        <dbReference type="Proteomes" id="UP000239724"/>
    </source>
</evidence>
<dbReference type="Gene3D" id="3.40.630.30">
    <property type="match status" value="1"/>
</dbReference>
<protein>
    <recommendedName>
        <fullName evidence="1">N-acetyltransferase domain-containing protein</fullName>
    </recommendedName>
</protein>
<reference evidence="2 3" key="1">
    <citation type="journal article" date="2018" name="Arch. Microbiol.">
        <title>New insights into the metabolic potential of the phototrophic purple bacterium Rhodopila globiformis DSM 161(T) from its draft genome sequence and evidence for a vanadium-dependent nitrogenase.</title>
        <authorList>
            <person name="Imhoff J.F."/>
            <person name="Rahn T."/>
            <person name="Kunzel S."/>
            <person name="Neulinger S.C."/>
        </authorList>
    </citation>
    <scope>NUCLEOTIDE SEQUENCE [LARGE SCALE GENOMIC DNA]</scope>
    <source>
        <strain evidence="2 3">DSM 161</strain>
    </source>
</reference>
<dbReference type="RefSeq" id="WP_104519376.1">
    <property type="nucleotide sequence ID" value="NZ_NHRY01000139.1"/>
</dbReference>
<sequence>MIQCREIQADDFENVVALLNEGFGPRNYRVDALQRLADHRTPPGLPKYGYVLKQDQTLVGVVLLIFTEIHIGGRSHIRCNVSSWYVRPAFRAYASLLAMQASRHRNVIFFNVTPAPHTWPTLEALGFTRFAAGYMVAVPLLGPAAVRAHVGKLPPVIHPDRDLDQAEIDLLQQHQQYGCLSLICEADGQRFPFVFKLTRRHGGIRLALLVYCRDSETFVRFARPIGWFLLRRGCLLVKLDSNGPVPGLVGRYVDGRPKYRKGGDQVHLGDVAYSEEAMFQYLG</sequence>
<feature type="domain" description="N-acetyltransferase" evidence="1">
    <location>
        <begin position="2"/>
        <end position="145"/>
    </location>
</feature>
<dbReference type="InterPro" id="IPR000182">
    <property type="entry name" value="GNAT_dom"/>
</dbReference>
<gene>
    <name evidence="2" type="ORF">CCS01_13530</name>
</gene>
<dbReference type="GO" id="GO:0016747">
    <property type="term" value="F:acyltransferase activity, transferring groups other than amino-acyl groups"/>
    <property type="evidence" value="ECO:0007669"/>
    <property type="project" value="InterPro"/>
</dbReference>
<proteinExistence type="predicted"/>
<accession>A0A2S6NGH0</accession>
<organism evidence="2 3">
    <name type="scientific">Rhodopila globiformis</name>
    <name type="common">Rhodopseudomonas globiformis</name>
    <dbReference type="NCBI Taxonomy" id="1071"/>
    <lineage>
        <taxon>Bacteria</taxon>
        <taxon>Pseudomonadati</taxon>
        <taxon>Pseudomonadota</taxon>
        <taxon>Alphaproteobacteria</taxon>
        <taxon>Acetobacterales</taxon>
        <taxon>Acetobacteraceae</taxon>
        <taxon>Rhodopila</taxon>
    </lineage>
</organism>
<dbReference type="EMBL" id="NHRY01000139">
    <property type="protein sequence ID" value="PPQ33690.1"/>
    <property type="molecule type" value="Genomic_DNA"/>
</dbReference>
<dbReference type="PROSITE" id="PS51186">
    <property type="entry name" value="GNAT"/>
    <property type="match status" value="1"/>
</dbReference>
<dbReference type="OrthoDB" id="8209564at2"/>
<dbReference type="SUPFAM" id="SSF55729">
    <property type="entry name" value="Acyl-CoA N-acyltransferases (Nat)"/>
    <property type="match status" value="1"/>
</dbReference>
<comment type="caution">
    <text evidence="2">The sequence shown here is derived from an EMBL/GenBank/DDBJ whole genome shotgun (WGS) entry which is preliminary data.</text>
</comment>
<evidence type="ECO:0000259" key="1">
    <source>
        <dbReference type="PROSITE" id="PS51186"/>
    </source>
</evidence>
<evidence type="ECO:0000313" key="2">
    <source>
        <dbReference type="EMBL" id="PPQ33690.1"/>
    </source>
</evidence>